<gene>
    <name evidence="2" type="ORF">CYCCA115_LOCUS6768</name>
</gene>
<dbReference type="AlphaFoldDB" id="A0AAD2FL97"/>
<sequence length="98" mass="10696">MKFLLASLFIAAASAFSPNSLPNGRVSKTDVNVVDPDMLHHLAQYGEDAATAMFINCDNAGCELVEGVHDSDGWYFDSKGPVESHHSQMLMMSMEDTE</sequence>
<evidence type="ECO:0000313" key="3">
    <source>
        <dbReference type="Proteomes" id="UP001295423"/>
    </source>
</evidence>
<comment type="caution">
    <text evidence="2">The sequence shown here is derived from an EMBL/GenBank/DDBJ whole genome shotgun (WGS) entry which is preliminary data.</text>
</comment>
<name>A0AAD2FL97_9STRA</name>
<proteinExistence type="predicted"/>
<evidence type="ECO:0000256" key="1">
    <source>
        <dbReference type="SAM" id="SignalP"/>
    </source>
</evidence>
<feature type="signal peptide" evidence="1">
    <location>
        <begin position="1"/>
        <end position="15"/>
    </location>
</feature>
<organism evidence="2 3">
    <name type="scientific">Cylindrotheca closterium</name>
    <dbReference type="NCBI Taxonomy" id="2856"/>
    <lineage>
        <taxon>Eukaryota</taxon>
        <taxon>Sar</taxon>
        <taxon>Stramenopiles</taxon>
        <taxon>Ochrophyta</taxon>
        <taxon>Bacillariophyta</taxon>
        <taxon>Bacillariophyceae</taxon>
        <taxon>Bacillariophycidae</taxon>
        <taxon>Bacillariales</taxon>
        <taxon>Bacillariaceae</taxon>
        <taxon>Cylindrotheca</taxon>
    </lineage>
</organism>
<accession>A0AAD2FL97</accession>
<keyword evidence="1" id="KW-0732">Signal</keyword>
<dbReference type="Proteomes" id="UP001295423">
    <property type="component" value="Unassembled WGS sequence"/>
</dbReference>
<keyword evidence="3" id="KW-1185">Reference proteome</keyword>
<protein>
    <submittedName>
        <fullName evidence="2">Uncharacterized protein</fullName>
    </submittedName>
</protein>
<reference evidence="2" key="1">
    <citation type="submission" date="2023-08" db="EMBL/GenBank/DDBJ databases">
        <authorList>
            <person name="Audoor S."/>
            <person name="Bilcke G."/>
        </authorList>
    </citation>
    <scope>NUCLEOTIDE SEQUENCE</scope>
</reference>
<feature type="chain" id="PRO_5042287878" evidence="1">
    <location>
        <begin position="16"/>
        <end position="98"/>
    </location>
</feature>
<dbReference type="EMBL" id="CAKOGP040000857">
    <property type="protein sequence ID" value="CAJ1939854.1"/>
    <property type="molecule type" value="Genomic_DNA"/>
</dbReference>
<evidence type="ECO:0000313" key="2">
    <source>
        <dbReference type="EMBL" id="CAJ1939854.1"/>
    </source>
</evidence>